<evidence type="ECO:0000256" key="7">
    <source>
        <dbReference type="ARBA" id="ARBA00022695"/>
    </source>
</evidence>
<keyword evidence="8 17" id="KW-0235">DNA replication</keyword>
<evidence type="ECO:0000256" key="15">
    <source>
        <dbReference type="ARBA" id="ARBA00025589"/>
    </source>
</evidence>
<dbReference type="GO" id="GO:0003887">
    <property type="term" value="F:DNA-directed DNA polymerase activity"/>
    <property type="evidence" value="ECO:0007669"/>
    <property type="project" value="UniProtKB-UniRule"/>
</dbReference>
<dbReference type="GO" id="GO:0042276">
    <property type="term" value="P:error-prone translesion synthesis"/>
    <property type="evidence" value="ECO:0007669"/>
    <property type="project" value="TreeGrafter"/>
</dbReference>
<keyword evidence="11 17" id="KW-0460">Magnesium</keyword>
<keyword evidence="5 17" id="KW-0963">Cytoplasm</keyword>
<dbReference type="Gene3D" id="3.30.1490.100">
    <property type="entry name" value="DNA polymerase, Y-family, little finger domain"/>
    <property type="match status" value="1"/>
</dbReference>
<dbReference type="InterPro" id="IPR043128">
    <property type="entry name" value="Rev_trsase/Diguanyl_cyclase"/>
</dbReference>
<evidence type="ECO:0000313" key="20">
    <source>
        <dbReference type="Proteomes" id="UP000320593"/>
    </source>
</evidence>
<accession>A0A562SF63</accession>
<dbReference type="Proteomes" id="UP000320593">
    <property type="component" value="Unassembled WGS sequence"/>
</dbReference>
<feature type="domain" description="UmuC" evidence="18">
    <location>
        <begin position="58"/>
        <end position="238"/>
    </location>
</feature>
<keyword evidence="10 17" id="KW-0227">DNA damage</keyword>
<comment type="caution">
    <text evidence="19">The sequence shown here is derived from an EMBL/GenBank/DDBJ whole genome shotgun (WGS) entry which is preliminary data.</text>
</comment>
<comment type="cofactor">
    <cofactor evidence="17">
        <name>Mg(2+)</name>
        <dbReference type="ChEBI" id="CHEBI:18420"/>
    </cofactor>
    <text evidence="17">Binds 2 magnesium ions per subunit.</text>
</comment>
<evidence type="ECO:0000256" key="12">
    <source>
        <dbReference type="ARBA" id="ARBA00022932"/>
    </source>
</evidence>
<dbReference type="PANTHER" id="PTHR11076:SF33">
    <property type="entry name" value="DNA POLYMERASE KAPPA"/>
    <property type="match status" value="1"/>
</dbReference>
<feature type="active site" evidence="17">
    <location>
        <position position="156"/>
    </location>
</feature>
<dbReference type="FunFam" id="3.30.1490.100:FF:000004">
    <property type="entry name" value="DNA polymerase IV"/>
    <property type="match status" value="1"/>
</dbReference>
<dbReference type="GO" id="GO:0003684">
    <property type="term" value="F:damaged DNA binding"/>
    <property type="evidence" value="ECO:0007669"/>
    <property type="project" value="InterPro"/>
</dbReference>
<dbReference type="SUPFAM" id="SSF100879">
    <property type="entry name" value="Lesion bypass DNA polymerase (Y-family), little finger domain"/>
    <property type="match status" value="1"/>
</dbReference>
<dbReference type="NCBIfam" id="NF002677">
    <property type="entry name" value="PRK02406.1"/>
    <property type="match status" value="1"/>
</dbReference>
<dbReference type="CDD" id="cd03586">
    <property type="entry name" value="PolY_Pol_IV_kappa"/>
    <property type="match status" value="1"/>
</dbReference>
<evidence type="ECO:0000256" key="8">
    <source>
        <dbReference type="ARBA" id="ARBA00022705"/>
    </source>
</evidence>
<comment type="subcellular location">
    <subcellularLocation>
        <location evidence="1 17">Cytoplasm</location>
    </subcellularLocation>
</comment>
<dbReference type="Pfam" id="PF11799">
    <property type="entry name" value="IMS_C"/>
    <property type="match status" value="1"/>
</dbReference>
<evidence type="ECO:0000256" key="4">
    <source>
        <dbReference type="ARBA" id="ARBA00022457"/>
    </source>
</evidence>
<name>A0A562SF63_9HYPH</name>
<sequence>MVHKHVDMPEKDKAEKPFETARALCRDCGARSAAGTVRCKACGSPRLVSHPELDSLTIAHIDCDAFYASIEKRDNPELQDQPVIIGGGQRGVVSTACYIARIYGVRSAMPMFKALEACPDAVVIKPNMEKYAAVGRDIRERMQALTPLVEPLSIDEAFLDLTGTERLHHATPAETLAKLIREIENDIGITASVGLAANKFLAKVASDLEKPRGFSVIGQSEAKRFLADQPVSLIWGVGRVFQKKLFADGIKTIGQLQTMEPSDLAARYGSMGLRLAQLCQGEDERLVKPERGAKSVSSETTFNQDISDFDALRPVLWQLCEKVSARLKKAGIAGRTINLKLKTADFKTITRARQSSDPTQLANRIYQAGVDLLAKETDGRRFRLIGIGVSDLSAADTADPTDLIDEQAERRKQAELAMDNLKTKFGKSAVELGLVLDPKKKH</sequence>
<evidence type="ECO:0000256" key="2">
    <source>
        <dbReference type="ARBA" id="ARBA00010945"/>
    </source>
</evidence>
<feature type="binding site" evidence="17">
    <location>
        <position position="155"/>
    </location>
    <ligand>
        <name>Mg(2+)</name>
        <dbReference type="ChEBI" id="CHEBI:18420"/>
    </ligand>
</feature>
<dbReference type="GO" id="GO:0006281">
    <property type="term" value="P:DNA repair"/>
    <property type="evidence" value="ECO:0007669"/>
    <property type="project" value="UniProtKB-UniRule"/>
</dbReference>
<evidence type="ECO:0000256" key="10">
    <source>
        <dbReference type="ARBA" id="ARBA00022763"/>
    </source>
</evidence>
<comment type="function">
    <text evidence="15 17">Poorly processive, error-prone DNA polymerase involved in untargeted mutagenesis. Copies undamaged DNA at stalled replication forks, which arise in vivo from mismatched or misaligned primer ends. These misaligned primers can be extended by PolIV. Exhibits no 3'-5' exonuclease (proofreading) activity. May be involved in translesional synthesis, in conjunction with the beta clamp from PolIII.</text>
</comment>
<dbReference type="GO" id="GO:0006261">
    <property type="term" value="P:DNA-templated DNA replication"/>
    <property type="evidence" value="ECO:0007669"/>
    <property type="project" value="UniProtKB-UniRule"/>
</dbReference>
<dbReference type="Gene3D" id="1.10.150.20">
    <property type="entry name" value="5' to 3' exonuclease, C-terminal subdomain"/>
    <property type="match status" value="1"/>
</dbReference>
<dbReference type="SUPFAM" id="SSF56672">
    <property type="entry name" value="DNA/RNA polymerases"/>
    <property type="match status" value="1"/>
</dbReference>
<dbReference type="AlphaFoldDB" id="A0A562SF63"/>
<comment type="subunit">
    <text evidence="3 17">Monomer.</text>
</comment>
<evidence type="ECO:0000256" key="3">
    <source>
        <dbReference type="ARBA" id="ARBA00011245"/>
    </source>
</evidence>
<dbReference type="EMBL" id="VLLF01000012">
    <property type="protein sequence ID" value="TWI80007.1"/>
    <property type="molecule type" value="Genomic_DNA"/>
</dbReference>
<organism evidence="19 20">
    <name type="scientific">Roseibium hamelinense</name>
    <dbReference type="NCBI Taxonomy" id="150831"/>
    <lineage>
        <taxon>Bacteria</taxon>
        <taxon>Pseudomonadati</taxon>
        <taxon>Pseudomonadota</taxon>
        <taxon>Alphaproteobacteria</taxon>
        <taxon>Hyphomicrobiales</taxon>
        <taxon>Stappiaceae</taxon>
        <taxon>Roseibium</taxon>
    </lineage>
</organism>
<evidence type="ECO:0000256" key="9">
    <source>
        <dbReference type="ARBA" id="ARBA00022723"/>
    </source>
</evidence>
<dbReference type="InterPro" id="IPR050116">
    <property type="entry name" value="DNA_polymerase-Y"/>
</dbReference>
<dbReference type="PROSITE" id="PS50173">
    <property type="entry name" value="UMUC"/>
    <property type="match status" value="1"/>
</dbReference>
<dbReference type="Pfam" id="PF00817">
    <property type="entry name" value="IMS"/>
    <property type="match status" value="1"/>
</dbReference>
<evidence type="ECO:0000256" key="16">
    <source>
        <dbReference type="ARBA" id="ARBA00049244"/>
    </source>
</evidence>
<dbReference type="InterPro" id="IPR017961">
    <property type="entry name" value="DNA_pol_Y-fam_little_finger"/>
</dbReference>
<dbReference type="PANTHER" id="PTHR11076">
    <property type="entry name" value="DNA REPAIR POLYMERASE UMUC / TRANSFERASE FAMILY MEMBER"/>
    <property type="match status" value="1"/>
</dbReference>
<keyword evidence="12 17" id="KW-0239">DNA-directed DNA polymerase</keyword>
<evidence type="ECO:0000256" key="6">
    <source>
        <dbReference type="ARBA" id="ARBA00022679"/>
    </source>
</evidence>
<evidence type="ECO:0000313" key="19">
    <source>
        <dbReference type="EMBL" id="TWI80007.1"/>
    </source>
</evidence>
<dbReference type="InterPro" id="IPR001126">
    <property type="entry name" value="UmuC"/>
</dbReference>
<feature type="site" description="Substrate discrimination" evidence="17">
    <location>
        <position position="67"/>
    </location>
</feature>
<keyword evidence="7 17" id="KW-0548">Nucleotidyltransferase</keyword>
<dbReference type="InterPro" id="IPR043502">
    <property type="entry name" value="DNA/RNA_pol_sf"/>
</dbReference>
<protein>
    <recommendedName>
        <fullName evidence="17">DNA polymerase IV</fullName>
        <shortName evidence="17">Pol IV</shortName>
        <ecNumber evidence="17">2.7.7.7</ecNumber>
    </recommendedName>
</protein>
<comment type="similarity">
    <text evidence="2 17">Belongs to the DNA polymerase type-Y family.</text>
</comment>
<evidence type="ECO:0000256" key="17">
    <source>
        <dbReference type="HAMAP-Rule" id="MF_01113"/>
    </source>
</evidence>
<keyword evidence="14 17" id="KW-0234">DNA repair</keyword>
<dbReference type="Gene3D" id="3.40.1170.60">
    <property type="match status" value="1"/>
</dbReference>
<dbReference type="InterPro" id="IPR036775">
    <property type="entry name" value="DNA_pol_Y-fam_lit_finger_sf"/>
</dbReference>
<keyword evidence="20" id="KW-1185">Reference proteome</keyword>
<keyword evidence="9 17" id="KW-0479">Metal-binding</keyword>
<keyword evidence="4 17" id="KW-0515">Mutator protein</keyword>
<keyword evidence="6 17" id="KW-0808">Transferase</keyword>
<dbReference type="GO" id="GO:0009432">
    <property type="term" value="P:SOS response"/>
    <property type="evidence" value="ECO:0007669"/>
    <property type="project" value="TreeGrafter"/>
</dbReference>
<dbReference type="FunFam" id="3.40.1170.60:FF:000001">
    <property type="entry name" value="DNA polymerase IV"/>
    <property type="match status" value="1"/>
</dbReference>
<evidence type="ECO:0000256" key="11">
    <source>
        <dbReference type="ARBA" id="ARBA00022842"/>
    </source>
</evidence>
<proteinExistence type="inferred from homology"/>
<dbReference type="HAMAP" id="MF_01113">
    <property type="entry name" value="DNApol_IV"/>
    <property type="match status" value="1"/>
</dbReference>
<dbReference type="Gene3D" id="3.30.70.270">
    <property type="match status" value="1"/>
</dbReference>
<evidence type="ECO:0000256" key="1">
    <source>
        <dbReference type="ARBA" id="ARBA00004496"/>
    </source>
</evidence>
<gene>
    <name evidence="17" type="primary">dinB</name>
    <name evidence="19" type="ORF">JM93_04119</name>
</gene>
<comment type="catalytic activity">
    <reaction evidence="16 17">
        <text>DNA(n) + a 2'-deoxyribonucleoside 5'-triphosphate = DNA(n+1) + diphosphate</text>
        <dbReference type="Rhea" id="RHEA:22508"/>
        <dbReference type="Rhea" id="RHEA-COMP:17339"/>
        <dbReference type="Rhea" id="RHEA-COMP:17340"/>
        <dbReference type="ChEBI" id="CHEBI:33019"/>
        <dbReference type="ChEBI" id="CHEBI:61560"/>
        <dbReference type="ChEBI" id="CHEBI:173112"/>
        <dbReference type="EC" id="2.7.7.7"/>
    </reaction>
</comment>
<dbReference type="InterPro" id="IPR022880">
    <property type="entry name" value="DNApol_IV"/>
</dbReference>
<evidence type="ECO:0000256" key="13">
    <source>
        <dbReference type="ARBA" id="ARBA00023125"/>
    </source>
</evidence>
<dbReference type="GO" id="GO:0005829">
    <property type="term" value="C:cytosol"/>
    <property type="evidence" value="ECO:0007669"/>
    <property type="project" value="TreeGrafter"/>
</dbReference>
<evidence type="ECO:0000256" key="5">
    <source>
        <dbReference type="ARBA" id="ARBA00022490"/>
    </source>
</evidence>
<evidence type="ECO:0000259" key="18">
    <source>
        <dbReference type="PROSITE" id="PS50173"/>
    </source>
</evidence>
<evidence type="ECO:0000256" key="14">
    <source>
        <dbReference type="ARBA" id="ARBA00023204"/>
    </source>
</evidence>
<dbReference type="NCBIfam" id="NF002751">
    <property type="entry name" value="PRK02794.1"/>
    <property type="match status" value="1"/>
</dbReference>
<keyword evidence="13 17" id="KW-0238">DNA-binding</keyword>
<dbReference type="GO" id="GO:0000287">
    <property type="term" value="F:magnesium ion binding"/>
    <property type="evidence" value="ECO:0007669"/>
    <property type="project" value="UniProtKB-UniRule"/>
</dbReference>
<dbReference type="EC" id="2.7.7.7" evidence="17"/>
<reference evidence="19 20" key="1">
    <citation type="submission" date="2019-07" db="EMBL/GenBank/DDBJ databases">
        <title>Genomic Encyclopedia of Archaeal and Bacterial Type Strains, Phase II (KMG-II): from individual species to whole genera.</title>
        <authorList>
            <person name="Goeker M."/>
        </authorList>
    </citation>
    <scope>NUCLEOTIDE SEQUENCE [LARGE SCALE GENOMIC DNA]</scope>
    <source>
        <strain evidence="19 20">ATCC BAA-252</strain>
    </source>
</reference>
<feature type="binding site" evidence="17">
    <location>
        <position position="62"/>
    </location>
    <ligand>
        <name>Mg(2+)</name>
        <dbReference type="ChEBI" id="CHEBI:18420"/>
    </ligand>
</feature>